<accession>A0A1I0BEI8</accession>
<dbReference type="OrthoDB" id="6314958at2"/>
<feature type="region of interest" description="Disordered" evidence="1">
    <location>
        <begin position="36"/>
        <end position="65"/>
    </location>
</feature>
<dbReference type="Proteomes" id="UP000199308">
    <property type="component" value="Unassembled WGS sequence"/>
</dbReference>
<name>A0A1I0BEI8_THASX</name>
<dbReference type="EMBL" id="FOHK01000004">
    <property type="protein sequence ID" value="SET05366.1"/>
    <property type="molecule type" value="Genomic_DNA"/>
</dbReference>
<protein>
    <submittedName>
        <fullName evidence="3">Uncharacterized protein</fullName>
    </submittedName>
</protein>
<keyword evidence="4" id="KW-1185">Reference proteome</keyword>
<sequence length="130" mass="13944">MLKPLSKVLVVAAMLIAFIGQALAYSSMSCEMSDGSHESHMNMSHDSMDHSSMDHASMNHSSVDQSGQQNHEECCGSDCVCPASACMSISIVGSEPKTAYLARLSEGVSFQPLNQTKSIPTSLYRPPIFA</sequence>
<gene>
    <name evidence="3" type="ORF">SAMN05660429_00928</name>
</gene>
<dbReference type="RefSeq" id="WP_071815626.1">
    <property type="nucleotide sequence ID" value="NZ_AP027363.1"/>
</dbReference>
<evidence type="ECO:0000256" key="1">
    <source>
        <dbReference type="SAM" id="MobiDB-lite"/>
    </source>
</evidence>
<reference evidence="3 4" key="1">
    <citation type="submission" date="2016-10" db="EMBL/GenBank/DDBJ databases">
        <authorList>
            <person name="de Groot N.N."/>
        </authorList>
    </citation>
    <scope>NUCLEOTIDE SEQUENCE [LARGE SCALE GENOMIC DNA]</scope>
    <source>
        <strain evidence="3 4">DSM 19706</strain>
    </source>
</reference>
<dbReference type="PROSITE" id="PS51257">
    <property type="entry name" value="PROKAR_LIPOPROTEIN"/>
    <property type="match status" value="1"/>
</dbReference>
<feature type="chain" id="PRO_5011486442" evidence="2">
    <location>
        <begin position="25"/>
        <end position="130"/>
    </location>
</feature>
<proteinExistence type="predicted"/>
<evidence type="ECO:0000313" key="4">
    <source>
        <dbReference type="Proteomes" id="UP000199308"/>
    </source>
</evidence>
<dbReference type="STRING" id="349064.SAMN05660429_00928"/>
<evidence type="ECO:0000313" key="3">
    <source>
        <dbReference type="EMBL" id="SET05366.1"/>
    </source>
</evidence>
<dbReference type="AlphaFoldDB" id="A0A1I0BEI8"/>
<organism evidence="3 4">
    <name type="scientific">Thalassotalea agarivorans</name>
    <name type="common">Thalassomonas agarivorans</name>
    <dbReference type="NCBI Taxonomy" id="349064"/>
    <lineage>
        <taxon>Bacteria</taxon>
        <taxon>Pseudomonadati</taxon>
        <taxon>Pseudomonadota</taxon>
        <taxon>Gammaproteobacteria</taxon>
        <taxon>Alteromonadales</taxon>
        <taxon>Colwelliaceae</taxon>
        <taxon>Thalassotalea</taxon>
    </lineage>
</organism>
<feature type="signal peptide" evidence="2">
    <location>
        <begin position="1"/>
        <end position="24"/>
    </location>
</feature>
<keyword evidence="2" id="KW-0732">Signal</keyword>
<evidence type="ECO:0000256" key="2">
    <source>
        <dbReference type="SAM" id="SignalP"/>
    </source>
</evidence>